<proteinExistence type="predicted"/>
<accession>A0A0K2VHV6</accession>
<reference evidence="1" key="1">
    <citation type="submission" date="2014-05" db="EMBL/GenBank/DDBJ databases">
        <authorList>
            <person name="Chronopoulou M."/>
        </authorList>
    </citation>
    <scope>NUCLEOTIDE SEQUENCE</scope>
    <source>
        <tissue evidence="1">Whole organism</tissue>
    </source>
</reference>
<name>A0A0K2VHV6_LEPSM</name>
<evidence type="ECO:0000313" key="1">
    <source>
        <dbReference type="EMBL" id="CDW49536.1"/>
    </source>
</evidence>
<sequence length="68" mass="7777">QIQSGRFLLNLDCNNNNKKTATNSTPHRNRIEQQTISAQVLKTLDCCFLVKNVYLKQYSGCEASRFNP</sequence>
<protein>
    <submittedName>
        <fullName evidence="1">Uncharacterized protein</fullName>
    </submittedName>
</protein>
<dbReference type="AlphaFoldDB" id="A0A0K2VHV6"/>
<organism evidence="1">
    <name type="scientific">Lepeophtheirus salmonis</name>
    <name type="common">Salmon louse</name>
    <name type="synonym">Caligus salmonis</name>
    <dbReference type="NCBI Taxonomy" id="72036"/>
    <lineage>
        <taxon>Eukaryota</taxon>
        <taxon>Metazoa</taxon>
        <taxon>Ecdysozoa</taxon>
        <taxon>Arthropoda</taxon>
        <taxon>Crustacea</taxon>
        <taxon>Multicrustacea</taxon>
        <taxon>Hexanauplia</taxon>
        <taxon>Copepoda</taxon>
        <taxon>Siphonostomatoida</taxon>
        <taxon>Caligidae</taxon>
        <taxon>Lepeophtheirus</taxon>
    </lineage>
</organism>
<feature type="non-terminal residue" evidence="1">
    <location>
        <position position="1"/>
    </location>
</feature>
<dbReference type="EMBL" id="HACA01032175">
    <property type="protein sequence ID" value="CDW49536.1"/>
    <property type="molecule type" value="Transcribed_RNA"/>
</dbReference>